<dbReference type="InterPro" id="IPR050703">
    <property type="entry name" value="Flavin_MAO"/>
</dbReference>
<dbReference type="InterPro" id="IPR036188">
    <property type="entry name" value="FAD/NAD-bd_sf"/>
</dbReference>
<dbReference type="RefSeq" id="WP_086088322.1">
    <property type="nucleotide sequence ID" value="NZ_CP021112.1"/>
</dbReference>
<dbReference type="Proteomes" id="UP000194137">
    <property type="component" value="Chromosome"/>
</dbReference>
<dbReference type="PANTHER" id="PTHR43563">
    <property type="entry name" value="AMINE OXIDASE"/>
    <property type="match status" value="1"/>
</dbReference>
<reference evidence="2 3" key="1">
    <citation type="submission" date="2017-05" db="EMBL/GenBank/DDBJ databases">
        <title>Full genome sequence of Pseudorhodoplanes sinuspersici.</title>
        <authorList>
            <person name="Dastgheib S.M.M."/>
            <person name="Shavandi M."/>
            <person name="Tirandaz H."/>
        </authorList>
    </citation>
    <scope>NUCLEOTIDE SEQUENCE [LARGE SCALE GENOMIC DNA]</scope>
    <source>
        <strain evidence="2 3">RIPI110</strain>
    </source>
</reference>
<evidence type="ECO:0000256" key="1">
    <source>
        <dbReference type="ARBA" id="ARBA00005995"/>
    </source>
</evidence>
<proteinExistence type="inferred from homology"/>
<dbReference type="EMBL" id="CP021112">
    <property type="protein sequence ID" value="ARP99917.1"/>
    <property type="molecule type" value="Genomic_DNA"/>
</dbReference>
<organism evidence="2 3">
    <name type="scientific">Pseudorhodoplanes sinuspersici</name>
    <dbReference type="NCBI Taxonomy" id="1235591"/>
    <lineage>
        <taxon>Bacteria</taxon>
        <taxon>Pseudomonadati</taxon>
        <taxon>Pseudomonadota</taxon>
        <taxon>Alphaproteobacteria</taxon>
        <taxon>Hyphomicrobiales</taxon>
        <taxon>Pseudorhodoplanes</taxon>
    </lineage>
</organism>
<protein>
    <submittedName>
        <fullName evidence="2">Spermidine dehydrogenase</fullName>
    </submittedName>
</protein>
<keyword evidence="3" id="KW-1185">Reference proteome</keyword>
<dbReference type="PANTHER" id="PTHR43563:SF1">
    <property type="entry name" value="AMINE OXIDASE [FLAVIN-CONTAINING] B"/>
    <property type="match status" value="1"/>
</dbReference>
<comment type="similarity">
    <text evidence="1">Belongs to the flavin monoamine oxidase family.</text>
</comment>
<evidence type="ECO:0000313" key="3">
    <source>
        <dbReference type="Proteomes" id="UP000194137"/>
    </source>
</evidence>
<accession>A0A1W6ZRN1</accession>
<dbReference type="InterPro" id="IPR002937">
    <property type="entry name" value="Amino_oxidase"/>
</dbReference>
<dbReference type="GO" id="GO:0016491">
    <property type="term" value="F:oxidoreductase activity"/>
    <property type="evidence" value="ECO:0007669"/>
    <property type="project" value="InterPro"/>
</dbReference>
<gene>
    <name evidence="2" type="ORF">CAK95_13105</name>
</gene>
<dbReference type="OrthoDB" id="231484at2"/>
<dbReference type="STRING" id="1235591.CAK95_13105"/>
<name>A0A1W6ZRN1_9HYPH</name>
<dbReference type="AlphaFoldDB" id="A0A1W6ZRN1"/>
<evidence type="ECO:0000313" key="2">
    <source>
        <dbReference type="EMBL" id="ARP99917.1"/>
    </source>
</evidence>
<dbReference type="Pfam" id="PF01593">
    <property type="entry name" value="Amino_oxidase"/>
    <property type="match status" value="1"/>
</dbReference>
<dbReference type="Gene3D" id="3.90.660.10">
    <property type="match status" value="1"/>
</dbReference>
<dbReference type="Pfam" id="PF13450">
    <property type="entry name" value="NAD_binding_8"/>
    <property type="match status" value="1"/>
</dbReference>
<sequence length="617" mass="68387">MPHITRRDFFNGFALGIAAGLTPVQQLFAQDAVRYPPALMGMRGQHDGSFEAAHAMRDGQTPSFDHVAIDERYDLVIVGAGISGLSAAFFYRQQNPDARILILDNHDDFGGHAKRNEFRIGDRLVLSYGGSESLQSPMGLYSNVAKRLLRDLNVDIDRFRTAFDRNLYPSLGLSRGVFFPREHFGRDVLVNGDPTAMVADDLGPGLLNEKTPQDFVAGFPLPDDEKAQVLALYDRTRDPLVGKTTEEKTAFLETVSYRDYLIKTCDLSEKAANCFHGRSLDFMALASDMIPAAGAREIGLPGFAGLGLPEQASPERDEPYIYHFPDGNASIARLLVRALIPGAAPGNTMEDIVLAPFFYERLDRDGNAVCIRLDSTCVNVKSTPSGAELAYVRHGKMHRVKATHTILACFNMAIPYMMPDLPEEQRNALLRNVKAPLVYTKVLMRNWKAFANLGVHEISGPMSFHSRVKLDYPVSMGGYRHPRDPSEPMGLHLVHVPNESNPGMEARDQFRLGRMQLLDMTFADFETRIRDELDRMLGAGGFSSARDITAITVNRWSHGYSYGANSLFDSGELANTIERARQPAGRVAIANSDSDWHAYAHSAIDQAHRAVREVLIG</sequence>
<dbReference type="SUPFAM" id="SSF51905">
    <property type="entry name" value="FAD/NAD(P)-binding domain"/>
    <property type="match status" value="2"/>
</dbReference>
<dbReference type="KEGG" id="psin:CAK95_13105"/>
<dbReference type="Gene3D" id="3.50.50.60">
    <property type="entry name" value="FAD/NAD(P)-binding domain"/>
    <property type="match status" value="2"/>
</dbReference>